<dbReference type="AlphaFoldDB" id="Z9JLR5"/>
<dbReference type="Proteomes" id="UP000020406">
    <property type="component" value="Unassembled WGS sequence"/>
</dbReference>
<dbReference type="PATRIC" id="fig|1444770.3.peg.609"/>
<evidence type="ECO:0000313" key="1">
    <source>
        <dbReference type="EMBL" id="EWS79089.1"/>
    </source>
</evidence>
<name>Z9JLR5_9GAMM</name>
<dbReference type="KEGG" id="xtw:AB672_08935"/>
<comment type="caution">
    <text evidence="1">The sequence shown here is derived from an EMBL/GenBank/DDBJ whole genome shotgun (WGS) entry which is preliminary data.</text>
</comment>
<evidence type="ECO:0000313" key="2">
    <source>
        <dbReference type="Proteomes" id="UP000020406"/>
    </source>
</evidence>
<accession>Z9JLR5</accession>
<proteinExistence type="predicted"/>
<dbReference type="EMBL" id="JDSQ01000003">
    <property type="protein sequence ID" value="EWS79089.1"/>
    <property type="molecule type" value="Genomic_DNA"/>
</dbReference>
<reference evidence="1 2" key="1">
    <citation type="journal article" date="2014" name="Genome Announc.">
        <title>Draft Genome Sequence of Xylella fastidiosa Pear Leaf Scorch Strain in Taiwan.</title>
        <authorList>
            <person name="Su C.C."/>
            <person name="Deng W.L."/>
            <person name="Jan F.J."/>
            <person name="Chang C.J."/>
            <person name="Huang H."/>
            <person name="Chen J."/>
        </authorList>
    </citation>
    <scope>NUCLEOTIDE SEQUENCE [LARGE SCALE GENOMIC DNA]</scope>
    <source>
        <strain evidence="1 2">PLS229</strain>
    </source>
</reference>
<organism evidence="1 2">
    <name type="scientific">Xylella taiwanensis</name>
    <dbReference type="NCBI Taxonomy" id="1444770"/>
    <lineage>
        <taxon>Bacteria</taxon>
        <taxon>Pseudomonadati</taxon>
        <taxon>Pseudomonadota</taxon>
        <taxon>Gammaproteobacteria</taxon>
        <taxon>Lysobacterales</taxon>
        <taxon>Lysobacteraceae</taxon>
        <taxon>Xylella</taxon>
    </lineage>
</organism>
<protein>
    <submittedName>
        <fullName evidence="1">Uncharacterized protein</fullName>
    </submittedName>
</protein>
<sequence length="75" mass="8851">MRIDELSLVFLLNSGYFHHTQMQCTTLLHILTNNTPTLKTRAIQQPLQTWHYPASICCTNYCQELRKRERVTSKN</sequence>
<gene>
    <name evidence="1" type="ORF">AF72_02515</name>
</gene>